<evidence type="ECO:0000313" key="2">
    <source>
        <dbReference type="Proteomes" id="UP001054945"/>
    </source>
</evidence>
<sequence>MANLRKHQKEQTHFEPDMTFIALNREKVISQKSRFMTNFWATSIPYCAEVIAMLKTQPFLYLSTHSYSTVMANGAKMEVK</sequence>
<proteinExistence type="predicted"/>
<keyword evidence="2" id="KW-1185">Reference proteome</keyword>
<protein>
    <submittedName>
        <fullName evidence="1">Uncharacterized protein</fullName>
    </submittedName>
</protein>
<dbReference type="EMBL" id="BPLR01015900">
    <property type="protein sequence ID" value="GIY79530.1"/>
    <property type="molecule type" value="Genomic_DNA"/>
</dbReference>
<gene>
    <name evidence="1" type="ORF">CEXT_402641</name>
</gene>
<dbReference type="Proteomes" id="UP001054945">
    <property type="component" value="Unassembled WGS sequence"/>
</dbReference>
<dbReference type="AlphaFoldDB" id="A0AAV4WE03"/>
<evidence type="ECO:0000313" key="1">
    <source>
        <dbReference type="EMBL" id="GIY79530.1"/>
    </source>
</evidence>
<organism evidence="1 2">
    <name type="scientific">Caerostris extrusa</name>
    <name type="common">Bark spider</name>
    <name type="synonym">Caerostris bankana</name>
    <dbReference type="NCBI Taxonomy" id="172846"/>
    <lineage>
        <taxon>Eukaryota</taxon>
        <taxon>Metazoa</taxon>
        <taxon>Ecdysozoa</taxon>
        <taxon>Arthropoda</taxon>
        <taxon>Chelicerata</taxon>
        <taxon>Arachnida</taxon>
        <taxon>Araneae</taxon>
        <taxon>Araneomorphae</taxon>
        <taxon>Entelegynae</taxon>
        <taxon>Araneoidea</taxon>
        <taxon>Araneidae</taxon>
        <taxon>Caerostris</taxon>
    </lineage>
</organism>
<comment type="caution">
    <text evidence="1">The sequence shown here is derived from an EMBL/GenBank/DDBJ whole genome shotgun (WGS) entry which is preliminary data.</text>
</comment>
<name>A0AAV4WE03_CAEEX</name>
<accession>A0AAV4WE03</accession>
<reference evidence="1 2" key="1">
    <citation type="submission" date="2021-06" db="EMBL/GenBank/DDBJ databases">
        <title>Caerostris extrusa draft genome.</title>
        <authorList>
            <person name="Kono N."/>
            <person name="Arakawa K."/>
        </authorList>
    </citation>
    <scope>NUCLEOTIDE SEQUENCE [LARGE SCALE GENOMIC DNA]</scope>
</reference>